<name>A0AAV2R709_MEGNR</name>
<reference evidence="2 3" key="1">
    <citation type="submission" date="2024-05" db="EMBL/GenBank/DDBJ databases">
        <authorList>
            <person name="Wallberg A."/>
        </authorList>
    </citation>
    <scope>NUCLEOTIDE SEQUENCE [LARGE SCALE GENOMIC DNA]</scope>
</reference>
<organism evidence="2 3">
    <name type="scientific">Meganyctiphanes norvegica</name>
    <name type="common">Northern krill</name>
    <name type="synonym">Thysanopoda norvegica</name>
    <dbReference type="NCBI Taxonomy" id="48144"/>
    <lineage>
        <taxon>Eukaryota</taxon>
        <taxon>Metazoa</taxon>
        <taxon>Ecdysozoa</taxon>
        <taxon>Arthropoda</taxon>
        <taxon>Crustacea</taxon>
        <taxon>Multicrustacea</taxon>
        <taxon>Malacostraca</taxon>
        <taxon>Eumalacostraca</taxon>
        <taxon>Eucarida</taxon>
        <taxon>Euphausiacea</taxon>
        <taxon>Euphausiidae</taxon>
        <taxon>Meganyctiphanes</taxon>
    </lineage>
</organism>
<dbReference type="PRINTS" id="PR01345">
    <property type="entry name" value="CERVTRCPTASE"/>
</dbReference>
<dbReference type="Pfam" id="PF00078">
    <property type="entry name" value="RVT_1"/>
    <property type="match status" value="1"/>
</dbReference>
<accession>A0AAV2R709</accession>
<evidence type="ECO:0000259" key="1">
    <source>
        <dbReference type="PROSITE" id="PS50878"/>
    </source>
</evidence>
<dbReference type="EMBL" id="CAXKWB010017108">
    <property type="protein sequence ID" value="CAL4117979.1"/>
    <property type="molecule type" value="Genomic_DNA"/>
</dbReference>
<feature type="non-terminal residue" evidence="2">
    <location>
        <position position="381"/>
    </location>
</feature>
<dbReference type="InterPro" id="IPR043502">
    <property type="entry name" value="DNA/RNA_pol_sf"/>
</dbReference>
<dbReference type="PANTHER" id="PTHR33332">
    <property type="entry name" value="REVERSE TRANSCRIPTASE DOMAIN-CONTAINING PROTEIN"/>
    <property type="match status" value="1"/>
</dbReference>
<comment type="caution">
    <text evidence="2">The sequence shown here is derived from an EMBL/GenBank/DDBJ whole genome shotgun (WGS) entry which is preliminary data.</text>
</comment>
<feature type="domain" description="Reverse transcriptase" evidence="1">
    <location>
        <begin position="1"/>
        <end position="178"/>
    </location>
</feature>
<evidence type="ECO:0000313" key="2">
    <source>
        <dbReference type="EMBL" id="CAL4117979.1"/>
    </source>
</evidence>
<dbReference type="PROSITE" id="PS50878">
    <property type="entry name" value="RT_POL"/>
    <property type="match status" value="1"/>
</dbReference>
<evidence type="ECO:0000313" key="3">
    <source>
        <dbReference type="Proteomes" id="UP001497623"/>
    </source>
</evidence>
<protein>
    <recommendedName>
        <fullName evidence="1">Reverse transcriptase domain-containing protein</fullName>
    </recommendedName>
</protein>
<keyword evidence="3" id="KW-1185">Reference proteome</keyword>
<dbReference type="SUPFAM" id="SSF56672">
    <property type="entry name" value="DNA/RNA polymerases"/>
    <property type="match status" value="1"/>
</dbReference>
<dbReference type="GO" id="GO:0071897">
    <property type="term" value="P:DNA biosynthetic process"/>
    <property type="evidence" value="ECO:0007669"/>
    <property type="project" value="UniProtKB-ARBA"/>
</dbReference>
<dbReference type="Proteomes" id="UP001497623">
    <property type="component" value="Unassembled WGS sequence"/>
</dbReference>
<dbReference type="AlphaFoldDB" id="A0AAV2R709"/>
<sequence>MEGKRVDTVFLDFAKAFDKVDHKILLEKVRNHKISGKLGKWIEEFLKDRKFRVVANGCMSDEEDVVSGVPQGTVLAAILFVIMISDIDENIKSCIVRSFADDTRVNKKISSDEDKSRMQEDLESIYKWANDNLMKFNDKKFEQMTHGTLDNVTIEHYKSPSGDEIQIKETAKDLGVFASNDLMFKEHIDKIVTSSRMVMGMLFRTFSTRDKVPMIKMFNTYIKSKLEYCCIVWSPVRQAYINELEKIQKTFTSKINGMEELDYHERLIKLDMYSLERRRDRYFIIYGWQQIEGLKENVLDLKTSWIGMSRRIISKRIPYQVEGRRLRRADTTKVFNCPARKVGRLFNSIPASIRNLTGVTTDTFKNHLDLWLKTVPDQPRI</sequence>
<dbReference type="InterPro" id="IPR000477">
    <property type="entry name" value="RT_dom"/>
</dbReference>
<gene>
    <name evidence="2" type="ORF">MNOR_LOCUS21327</name>
</gene>
<proteinExistence type="predicted"/>